<dbReference type="Proteomes" id="UP000198995">
    <property type="component" value="Unassembled WGS sequence"/>
</dbReference>
<dbReference type="RefSeq" id="WP_091791667.1">
    <property type="nucleotide sequence ID" value="NZ_FNAF01000004.1"/>
</dbReference>
<dbReference type="EMBL" id="FNAF01000004">
    <property type="protein sequence ID" value="SDD59916.1"/>
    <property type="molecule type" value="Genomic_DNA"/>
</dbReference>
<organism evidence="2 3">
    <name type="scientific">Peptococcus niger</name>
    <dbReference type="NCBI Taxonomy" id="2741"/>
    <lineage>
        <taxon>Bacteria</taxon>
        <taxon>Bacillati</taxon>
        <taxon>Bacillota</taxon>
        <taxon>Clostridia</taxon>
        <taxon>Eubacteriales</taxon>
        <taxon>Peptococcaceae</taxon>
        <taxon>Peptococcus</taxon>
    </lineage>
</organism>
<reference evidence="2 3" key="1">
    <citation type="submission" date="2016-10" db="EMBL/GenBank/DDBJ databases">
        <authorList>
            <person name="de Groot N.N."/>
        </authorList>
    </citation>
    <scope>NUCLEOTIDE SEQUENCE [LARGE SCALE GENOMIC DNA]</scope>
    <source>
        <strain evidence="2 3">DSM 20475</strain>
    </source>
</reference>
<dbReference type="STRING" id="2741.SAMN04489866_104210"/>
<evidence type="ECO:0000313" key="3">
    <source>
        <dbReference type="Proteomes" id="UP000198995"/>
    </source>
</evidence>
<dbReference type="InterPro" id="IPR001387">
    <property type="entry name" value="Cro/C1-type_HTH"/>
</dbReference>
<dbReference type="AlphaFoldDB" id="A0A1G6W4G7"/>
<name>A0A1G6W4G7_PEPNI</name>
<accession>A0A1G6W4G7</accession>
<feature type="domain" description="HTH cro/C1-type" evidence="1">
    <location>
        <begin position="117"/>
        <end position="163"/>
    </location>
</feature>
<dbReference type="GO" id="GO:0003677">
    <property type="term" value="F:DNA binding"/>
    <property type="evidence" value="ECO:0007669"/>
    <property type="project" value="InterPro"/>
</dbReference>
<dbReference type="SUPFAM" id="SSF47413">
    <property type="entry name" value="lambda repressor-like DNA-binding domains"/>
    <property type="match status" value="1"/>
</dbReference>
<gene>
    <name evidence="2" type="ORF">SAMN04489866_104210</name>
</gene>
<dbReference type="PROSITE" id="PS50943">
    <property type="entry name" value="HTH_CROC1"/>
    <property type="match status" value="1"/>
</dbReference>
<sequence length="174" mass="19783">MTDEEKIAICLERLNQSSIYDIADKMGYCGQTIYQILDDLPGVRGSCTLSPIPDSLSKQVIAYYFLGRTSLEISQQLDLYPGEVIDVFATLKSKKKPVVTSKYYPRVTDWLNQNRCTIKELARAINVQPNKLSSILRGGYRSHMSYKVAQKIRDYTGLSLQEIYAVQLRGRDES</sequence>
<keyword evidence="3" id="KW-1185">Reference proteome</keyword>
<dbReference type="OrthoDB" id="1859224at2"/>
<evidence type="ECO:0000313" key="2">
    <source>
        <dbReference type="EMBL" id="SDD59916.1"/>
    </source>
</evidence>
<protein>
    <recommendedName>
        <fullName evidence="1">HTH cro/C1-type domain-containing protein</fullName>
    </recommendedName>
</protein>
<evidence type="ECO:0000259" key="1">
    <source>
        <dbReference type="PROSITE" id="PS50943"/>
    </source>
</evidence>
<proteinExistence type="predicted"/>
<dbReference type="InterPro" id="IPR010982">
    <property type="entry name" value="Lambda_DNA-bd_dom_sf"/>
</dbReference>